<name>A0A327NNH8_9BACT</name>
<proteinExistence type="predicted"/>
<dbReference type="RefSeq" id="WP_111343782.1">
    <property type="nucleotide sequence ID" value="NZ_QLII01000001.1"/>
</dbReference>
<dbReference type="OrthoDB" id="955522at2"/>
<dbReference type="EMBL" id="QLII01000001">
    <property type="protein sequence ID" value="RAI75404.1"/>
    <property type="molecule type" value="Genomic_DNA"/>
</dbReference>
<organism evidence="1 2">
    <name type="scientific">Spirosoma telluris</name>
    <dbReference type="NCBI Taxonomy" id="2183553"/>
    <lineage>
        <taxon>Bacteria</taxon>
        <taxon>Pseudomonadati</taxon>
        <taxon>Bacteroidota</taxon>
        <taxon>Cytophagia</taxon>
        <taxon>Cytophagales</taxon>
        <taxon>Cytophagaceae</taxon>
        <taxon>Spirosoma</taxon>
    </lineage>
</organism>
<dbReference type="AlphaFoldDB" id="A0A327NNH8"/>
<gene>
    <name evidence="1" type="ORF">HMF3257_16715</name>
</gene>
<sequence length="60" mass="6751">MNRWLIILTLLLTLINCHSDDSIKLIRGSGLPGTWQLFERGYSPGADTLLIGFHQSQPNQ</sequence>
<accession>A0A327NNH8</accession>
<reference evidence="1 2" key="1">
    <citation type="submission" date="2018-06" db="EMBL/GenBank/DDBJ databases">
        <title>Spirosoma sp. HMF3257 Genome sequencing and assembly.</title>
        <authorList>
            <person name="Kang H."/>
            <person name="Cha I."/>
            <person name="Kim H."/>
            <person name="Kang J."/>
            <person name="Joh K."/>
        </authorList>
    </citation>
    <scope>NUCLEOTIDE SEQUENCE [LARGE SCALE GENOMIC DNA]</scope>
    <source>
        <strain evidence="1 2">HMF3257</strain>
    </source>
</reference>
<protein>
    <submittedName>
        <fullName evidence="1">Uncharacterized protein</fullName>
    </submittedName>
</protein>
<dbReference type="Proteomes" id="UP000249016">
    <property type="component" value="Unassembled WGS sequence"/>
</dbReference>
<evidence type="ECO:0000313" key="1">
    <source>
        <dbReference type="EMBL" id="RAI75404.1"/>
    </source>
</evidence>
<evidence type="ECO:0000313" key="2">
    <source>
        <dbReference type="Proteomes" id="UP000249016"/>
    </source>
</evidence>
<keyword evidence="2" id="KW-1185">Reference proteome</keyword>
<comment type="caution">
    <text evidence="1">The sequence shown here is derived from an EMBL/GenBank/DDBJ whole genome shotgun (WGS) entry which is preliminary data.</text>
</comment>